<reference evidence="1 2" key="1">
    <citation type="submission" date="2020-08" db="EMBL/GenBank/DDBJ databases">
        <authorList>
            <person name="Liu C."/>
            <person name="Sun Q."/>
        </authorList>
    </citation>
    <scope>NUCLEOTIDE SEQUENCE [LARGE SCALE GENOMIC DNA]</scope>
    <source>
        <strain evidence="1 2">NSJ-29</strain>
    </source>
</reference>
<gene>
    <name evidence="1" type="ORF">H9Q79_15670</name>
</gene>
<protein>
    <submittedName>
        <fullName evidence="1">Uncharacterized protein</fullName>
    </submittedName>
</protein>
<dbReference type="EMBL" id="CP060635">
    <property type="protein sequence ID" value="QNM08302.1"/>
    <property type="molecule type" value="Genomic_DNA"/>
</dbReference>
<evidence type="ECO:0000313" key="1">
    <source>
        <dbReference type="EMBL" id="QNM08302.1"/>
    </source>
</evidence>
<name>A0A7G9GBX0_9FIRM</name>
<dbReference type="AlphaFoldDB" id="A0A7G9GBX0"/>
<organism evidence="1 2">
    <name type="scientific">Wansuia hejianensis</name>
    <dbReference type="NCBI Taxonomy" id="2763667"/>
    <lineage>
        <taxon>Bacteria</taxon>
        <taxon>Bacillati</taxon>
        <taxon>Bacillota</taxon>
        <taxon>Clostridia</taxon>
        <taxon>Lachnospirales</taxon>
        <taxon>Lachnospiraceae</taxon>
        <taxon>Wansuia</taxon>
    </lineage>
</organism>
<proteinExistence type="predicted"/>
<accession>A0A7G9GBX0</accession>
<sequence length="361" mass="42053">MITYIGPESRGKWMEEEAARWGESFRMVPERTKIADHVNAILDVKCDYMIFDIEQYADSADVLASQILSVHQVNNAKVIIYAPGYRPTSNVIVALLGKQFKNYIFGVNLSDQKDELGKCLNGYYDTHSIKEFGYVEPVLQEEAAKEYLNFHNIGVVGANPRMGTTTQAIQIIKYLLLMGYKACYIEMNGHHYVETLKDWYEVTCDDNLGKITYCSVDMFYDLTKLQSVLKQGYDYYVYDYGVYNDPDFNKISFLERDFQIFVCGSGPDELEKAYQVLRNSFYNDVYYIFNLSPESDRTELLELMEDKQEQTFFSPYTPDPFVYCNSDIYQKMVPVENRNTPETEKKRFFRIRGKKGKNEQV</sequence>
<dbReference type="RefSeq" id="WP_118648503.1">
    <property type="nucleotide sequence ID" value="NZ_CP060635.1"/>
</dbReference>
<evidence type="ECO:0000313" key="2">
    <source>
        <dbReference type="Proteomes" id="UP000515860"/>
    </source>
</evidence>
<dbReference type="Proteomes" id="UP000515860">
    <property type="component" value="Chromosome"/>
</dbReference>
<dbReference type="KEGG" id="whj:H9Q79_15670"/>
<keyword evidence="2" id="KW-1185">Reference proteome</keyword>